<dbReference type="RefSeq" id="WP_215236233.1">
    <property type="nucleotide sequence ID" value="NZ_CAJRAU010000010.1"/>
</dbReference>
<keyword evidence="4" id="KW-1185">Reference proteome</keyword>
<sequence>MKNTHFLVAPNETEVQKTFHAAVVAHIDGKNALSVKDFHNQLAEALQFPDYEGTSLEDLDEMLNDLSWIGAKQIIIYISNSADWLSKEKSKDKILTIIDLLDATAEDWKWLDDEEGVDKKELRIIFQQSDRIQALLEEQEILFGVI</sequence>
<dbReference type="SUPFAM" id="SSF52038">
    <property type="entry name" value="Barstar-related"/>
    <property type="match status" value="1"/>
</dbReference>
<evidence type="ECO:0000259" key="2">
    <source>
        <dbReference type="Pfam" id="PF01337"/>
    </source>
</evidence>
<proteinExistence type="inferred from homology"/>
<dbReference type="Pfam" id="PF01337">
    <property type="entry name" value="Barstar"/>
    <property type="match status" value="1"/>
</dbReference>
<protein>
    <recommendedName>
        <fullName evidence="2">Barstar (barnase inhibitor) domain-containing protein</fullName>
    </recommendedName>
</protein>
<dbReference type="Proteomes" id="UP000679725">
    <property type="component" value="Unassembled WGS sequence"/>
</dbReference>
<evidence type="ECO:0000256" key="1">
    <source>
        <dbReference type="ARBA" id="ARBA00006845"/>
    </source>
</evidence>
<dbReference type="InterPro" id="IPR035905">
    <property type="entry name" value="Barstar-like_sf"/>
</dbReference>
<gene>
    <name evidence="3" type="ORF">DYBT9623_04970</name>
</gene>
<dbReference type="InterPro" id="IPR000468">
    <property type="entry name" value="Barstar"/>
</dbReference>
<comment type="caution">
    <text evidence="3">The sequence shown here is derived from an EMBL/GenBank/DDBJ whole genome shotgun (WGS) entry which is preliminary data.</text>
</comment>
<name>A0ABN7RJM8_9BACT</name>
<evidence type="ECO:0000313" key="3">
    <source>
        <dbReference type="EMBL" id="CAG5074179.1"/>
    </source>
</evidence>
<comment type="similarity">
    <text evidence="1">Belongs to the barstar family.</text>
</comment>
<evidence type="ECO:0000313" key="4">
    <source>
        <dbReference type="Proteomes" id="UP000679725"/>
    </source>
</evidence>
<feature type="domain" description="Barstar (barnase inhibitor)" evidence="2">
    <location>
        <begin position="24"/>
        <end position="116"/>
    </location>
</feature>
<reference evidence="3 4" key="1">
    <citation type="submission" date="2021-04" db="EMBL/GenBank/DDBJ databases">
        <authorList>
            <person name="Rodrigo-Torres L."/>
            <person name="Arahal R. D."/>
            <person name="Lucena T."/>
        </authorList>
    </citation>
    <scope>NUCLEOTIDE SEQUENCE [LARGE SCALE GENOMIC DNA]</scope>
    <source>
        <strain evidence="3 4">CECT 9623</strain>
    </source>
</reference>
<dbReference type="Gene3D" id="3.30.370.10">
    <property type="entry name" value="Barstar-like"/>
    <property type="match status" value="1"/>
</dbReference>
<organism evidence="3 4">
    <name type="scientific">Dyadobacter linearis</name>
    <dbReference type="NCBI Taxonomy" id="2823330"/>
    <lineage>
        <taxon>Bacteria</taxon>
        <taxon>Pseudomonadati</taxon>
        <taxon>Bacteroidota</taxon>
        <taxon>Cytophagia</taxon>
        <taxon>Cytophagales</taxon>
        <taxon>Spirosomataceae</taxon>
        <taxon>Dyadobacter</taxon>
    </lineage>
</organism>
<dbReference type="EMBL" id="CAJRAU010000010">
    <property type="protein sequence ID" value="CAG5074179.1"/>
    <property type="molecule type" value="Genomic_DNA"/>
</dbReference>
<accession>A0ABN7RJM8</accession>